<organism evidence="5 6">
    <name type="scientific">Chlorella vulgaris</name>
    <name type="common">Green alga</name>
    <dbReference type="NCBI Taxonomy" id="3077"/>
    <lineage>
        <taxon>Eukaryota</taxon>
        <taxon>Viridiplantae</taxon>
        <taxon>Chlorophyta</taxon>
        <taxon>core chlorophytes</taxon>
        <taxon>Trebouxiophyceae</taxon>
        <taxon>Chlorellales</taxon>
        <taxon>Chlorellaceae</taxon>
        <taxon>Chlorella clade</taxon>
        <taxon>Chlorella</taxon>
    </lineage>
</organism>
<keyword evidence="6" id="KW-1185">Reference proteome</keyword>
<evidence type="ECO:0000256" key="2">
    <source>
        <dbReference type="ARBA" id="ARBA00022679"/>
    </source>
</evidence>
<keyword evidence="3" id="KW-0325">Glycoprotein</keyword>
<dbReference type="InterPro" id="IPR007657">
    <property type="entry name" value="Glycosyltransferase_61"/>
</dbReference>
<dbReference type="Proteomes" id="UP001055712">
    <property type="component" value="Unassembled WGS sequence"/>
</dbReference>
<feature type="domain" description="Glycosyltransferase 61 catalytic" evidence="4">
    <location>
        <begin position="11"/>
        <end position="98"/>
    </location>
</feature>
<dbReference type="PANTHER" id="PTHR20961">
    <property type="entry name" value="GLYCOSYLTRANSFERASE"/>
    <property type="match status" value="1"/>
</dbReference>
<accession>A0A9D4Z238</accession>
<evidence type="ECO:0000256" key="3">
    <source>
        <dbReference type="ARBA" id="ARBA00023180"/>
    </source>
</evidence>
<evidence type="ECO:0000313" key="6">
    <source>
        <dbReference type="Proteomes" id="UP001055712"/>
    </source>
</evidence>
<keyword evidence="1" id="KW-0328">Glycosyltransferase</keyword>
<dbReference type="OrthoDB" id="529273at2759"/>
<reference evidence="5" key="2">
    <citation type="submission" date="2020-11" db="EMBL/GenBank/DDBJ databases">
        <authorList>
            <person name="Cecchin M."/>
            <person name="Marcolungo L."/>
            <person name="Rossato M."/>
            <person name="Girolomoni L."/>
            <person name="Cosentino E."/>
            <person name="Cuine S."/>
            <person name="Li-Beisson Y."/>
            <person name="Delledonne M."/>
            <person name="Ballottari M."/>
        </authorList>
    </citation>
    <scope>NUCLEOTIDE SEQUENCE</scope>
    <source>
        <strain evidence="5">211/11P</strain>
        <tissue evidence="5">Whole cell</tissue>
    </source>
</reference>
<dbReference type="AlphaFoldDB" id="A0A9D4Z238"/>
<dbReference type="GO" id="GO:0016763">
    <property type="term" value="F:pentosyltransferase activity"/>
    <property type="evidence" value="ECO:0007669"/>
    <property type="project" value="UniProtKB-ARBA"/>
</dbReference>
<proteinExistence type="predicted"/>
<evidence type="ECO:0000256" key="1">
    <source>
        <dbReference type="ARBA" id="ARBA00022676"/>
    </source>
</evidence>
<keyword evidence="2" id="KW-0808">Transferase</keyword>
<dbReference type="Pfam" id="PF04577">
    <property type="entry name" value="Glyco_transf_61"/>
    <property type="match status" value="1"/>
</dbReference>
<dbReference type="EMBL" id="SIDB01000001">
    <property type="protein sequence ID" value="KAI3439058.1"/>
    <property type="molecule type" value="Genomic_DNA"/>
</dbReference>
<name>A0A9D4Z238_CHLVU</name>
<protein>
    <recommendedName>
        <fullName evidence="4">Glycosyltransferase 61 catalytic domain-containing protein</fullName>
    </recommendedName>
</protein>
<sequence length="216" mass="23933">MSTGNSSSRVLRVLFISRSPKVAVRQILNMDELLERCQAWKYTDPASSIQFAAECGVWQPGSDLQSTIAAVRGADIMVGRHGAGMTNGFFMKDGAAMVDVFGAGWTWQLFRDWRDQDERSMVQWWGLTVEDPTLLSPGQYELDGNPLMYRVYPVDKKARDANMHVPWAGVAHVLEQYAGVQAAGGMPAYQERRARSDAVSYVYSSGGEVLPTQVFG</sequence>
<dbReference type="InterPro" id="IPR049625">
    <property type="entry name" value="Glyco_transf_61_cat"/>
</dbReference>
<evidence type="ECO:0000259" key="4">
    <source>
        <dbReference type="Pfam" id="PF04577"/>
    </source>
</evidence>
<dbReference type="GO" id="GO:0005794">
    <property type="term" value="C:Golgi apparatus"/>
    <property type="evidence" value="ECO:0007669"/>
    <property type="project" value="UniProtKB-ARBA"/>
</dbReference>
<reference evidence="5" key="1">
    <citation type="journal article" date="2019" name="Plant J.">
        <title>Chlorella vulgaris genome assembly and annotation reveals the molecular basis for metabolic acclimation to high light conditions.</title>
        <authorList>
            <person name="Cecchin M."/>
            <person name="Marcolungo L."/>
            <person name="Rossato M."/>
            <person name="Girolomoni L."/>
            <person name="Cosentino E."/>
            <person name="Cuine S."/>
            <person name="Li-Beisson Y."/>
            <person name="Delledonne M."/>
            <person name="Ballottari M."/>
        </authorList>
    </citation>
    <scope>NUCLEOTIDE SEQUENCE</scope>
    <source>
        <strain evidence="5">211/11P</strain>
    </source>
</reference>
<gene>
    <name evidence="5" type="ORF">D9Q98_001468</name>
</gene>
<dbReference type="PANTHER" id="PTHR20961:SF124">
    <property type="entry name" value="GLYCOSYLTRANSFERASE"/>
    <property type="match status" value="1"/>
</dbReference>
<evidence type="ECO:0000313" key="5">
    <source>
        <dbReference type="EMBL" id="KAI3439058.1"/>
    </source>
</evidence>
<comment type="caution">
    <text evidence="5">The sequence shown here is derived from an EMBL/GenBank/DDBJ whole genome shotgun (WGS) entry which is preliminary data.</text>
</comment>